<dbReference type="Pfam" id="PF00318">
    <property type="entry name" value="Ribosomal_S2"/>
    <property type="match status" value="1"/>
</dbReference>
<evidence type="ECO:0000313" key="8">
    <source>
        <dbReference type="Proteomes" id="UP000177230"/>
    </source>
</evidence>
<evidence type="ECO:0000256" key="5">
    <source>
        <dbReference type="HAMAP-Rule" id="MF_00291"/>
    </source>
</evidence>
<evidence type="ECO:0000256" key="1">
    <source>
        <dbReference type="ARBA" id="ARBA00006242"/>
    </source>
</evidence>
<feature type="compositionally biased region" description="Basic and acidic residues" evidence="6">
    <location>
        <begin position="296"/>
        <end position="306"/>
    </location>
</feature>
<feature type="region of interest" description="Disordered" evidence="6">
    <location>
        <begin position="228"/>
        <end position="306"/>
    </location>
</feature>
<dbReference type="InterPro" id="IPR001865">
    <property type="entry name" value="Ribosomal_uS2"/>
</dbReference>
<dbReference type="GO" id="GO:0006412">
    <property type="term" value="P:translation"/>
    <property type="evidence" value="ECO:0007669"/>
    <property type="project" value="UniProtKB-UniRule"/>
</dbReference>
<comment type="similarity">
    <text evidence="1 5">Belongs to the universal ribosomal protein uS2 family.</text>
</comment>
<accession>A0A1F5R9X0</accession>
<keyword evidence="3 5" id="KW-0687">Ribonucleoprotein</keyword>
<dbReference type="GO" id="GO:0003735">
    <property type="term" value="F:structural constituent of ribosome"/>
    <property type="evidence" value="ECO:0007669"/>
    <property type="project" value="InterPro"/>
</dbReference>
<name>A0A1F5R9X0_9BACT</name>
<evidence type="ECO:0000256" key="2">
    <source>
        <dbReference type="ARBA" id="ARBA00022980"/>
    </source>
</evidence>
<evidence type="ECO:0000256" key="3">
    <source>
        <dbReference type="ARBA" id="ARBA00023274"/>
    </source>
</evidence>
<protein>
    <recommendedName>
        <fullName evidence="4 5">Small ribosomal subunit protein uS2</fullName>
    </recommendedName>
</protein>
<dbReference type="SUPFAM" id="SSF52313">
    <property type="entry name" value="Ribosomal protein S2"/>
    <property type="match status" value="1"/>
</dbReference>
<dbReference type="CDD" id="cd01425">
    <property type="entry name" value="RPS2"/>
    <property type="match status" value="1"/>
</dbReference>
<organism evidence="7 8">
    <name type="scientific">Candidatus Edwardsbacteria bacterium GWF2_54_11</name>
    <dbReference type="NCBI Taxonomy" id="1817851"/>
    <lineage>
        <taxon>Bacteria</taxon>
        <taxon>Candidatus Edwardsiibacteriota</taxon>
    </lineage>
</organism>
<dbReference type="PRINTS" id="PR00395">
    <property type="entry name" value="RIBOSOMALS2"/>
</dbReference>
<evidence type="ECO:0000256" key="4">
    <source>
        <dbReference type="ARBA" id="ARBA00035256"/>
    </source>
</evidence>
<dbReference type="InterPro" id="IPR023591">
    <property type="entry name" value="Ribosomal_uS2_flav_dom_sf"/>
</dbReference>
<dbReference type="Proteomes" id="UP000177230">
    <property type="component" value="Unassembled WGS sequence"/>
</dbReference>
<feature type="compositionally biased region" description="Low complexity" evidence="6">
    <location>
        <begin position="269"/>
        <end position="280"/>
    </location>
</feature>
<sequence>MASFTIKDLLEAGVHFGHQAPRWNPKMKKFIFDERNGIHIIDLQKTVKCLNTAIETAGRMSESGDEFLFVGTKKQAVDVIKEEAQRCGMHYVADRWLGGMLTNFSTIQKSIKRLKELDKLAVSSYQGYTKKEALGMERERTKMEKVLSGVKEMRRMPGAVIVVDCKKERLAIAEANRLDIPVIALVDTNVDPDPVTYPVPANDDALRSIKMIVNLLSESIIEGRAKYQRDMETQSNESHAAGGAGEDAKPRRHLSDRGARRPENKEGARGAPRTGAPRRAVGGGMRGSGAGPRAKQPADKPADKKE</sequence>
<gene>
    <name evidence="5" type="primary">rpsB</name>
    <name evidence="7" type="ORF">A2024_12500</name>
</gene>
<dbReference type="InterPro" id="IPR018130">
    <property type="entry name" value="Ribosomal_uS2_CS"/>
</dbReference>
<dbReference type="HAMAP" id="MF_00291_B">
    <property type="entry name" value="Ribosomal_uS2_B"/>
    <property type="match status" value="1"/>
</dbReference>
<evidence type="ECO:0000256" key="6">
    <source>
        <dbReference type="SAM" id="MobiDB-lite"/>
    </source>
</evidence>
<dbReference type="NCBIfam" id="TIGR01011">
    <property type="entry name" value="rpsB_bact"/>
    <property type="match status" value="1"/>
</dbReference>
<reference evidence="7 8" key="1">
    <citation type="journal article" date="2016" name="Nat. Commun.">
        <title>Thousands of microbial genomes shed light on interconnected biogeochemical processes in an aquifer system.</title>
        <authorList>
            <person name="Anantharaman K."/>
            <person name="Brown C.T."/>
            <person name="Hug L.A."/>
            <person name="Sharon I."/>
            <person name="Castelle C.J."/>
            <person name="Probst A.J."/>
            <person name="Thomas B.C."/>
            <person name="Singh A."/>
            <person name="Wilkins M.J."/>
            <person name="Karaoz U."/>
            <person name="Brodie E.L."/>
            <person name="Williams K.H."/>
            <person name="Hubbard S.S."/>
            <person name="Banfield J.F."/>
        </authorList>
    </citation>
    <scope>NUCLEOTIDE SEQUENCE [LARGE SCALE GENOMIC DNA]</scope>
</reference>
<feature type="compositionally biased region" description="Gly residues" evidence="6">
    <location>
        <begin position="281"/>
        <end position="290"/>
    </location>
</feature>
<feature type="compositionally biased region" description="Basic and acidic residues" evidence="6">
    <location>
        <begin position="246"/>
        <end position="268"/>
    </location>
</feature>
<proteinExistence type="inferred from homology"/>
<dbReference type="Gene3D" id="3.40.50.10490">
    <property type="entry name" value="Glucose-6-phosphate isomerase like protein, domain 1"/>
    <property type="match status" value="1"/>
</dbReference>
<dbReference type="EMBL" id="MFFM01000036">
    <property type="protein sequence ID" value="OGF11228.1"/>
    <property type="molecule type" value="Genomic_DNA"/>
</dbReference>
<dbReference type="PROSITE" id="PS00962">
    <property type="entry name" value="RIBOSOMAL_S2_1"/>
    <property type="match status" value="1"/>
</dbReference>
<comment type="caution">
    <text evidence="7">The sequence shown here is derived from an EMBL/GenBank/DDBJ whole genome shotgun (WGS) entry which is preliminary data.</text>
</comment>
<dbReference type="PANTHER" id="PTHR12534:SF0">
    <property type="entry name" value="SMALL RIBOSOMAL SUBUNIT PROTEIN US2M"/>
    <property type="match status" value="1"/>
</dbReference>
<dbReference type="Gene3D" id="1.10.287.610">
    <property type="entry name" value="Helix hairpin bin"/>
    <property type="match status" value="1"/>
</dbReference>
<dbReference type="InterPro" id="IPR005706">
    <property type="entry name" value="Ribosomal_uS2_bac/mit/plastid"/>
</dbReference>
<dbReference type="AlphaFoldDB" id="A0A1F5R9X0"/>
<dbReference type="PANTHER" id="PTHR12534">
    <property type="entry name" value="30S RIBOSOMAL PROTEIN S2 PROKARYOTIC AND ORGANELLAR"/>
    <property type="match status" value="1"/>
</dbReference>
<dbReference type="GO" id="GO:0022627">
    <property type="term" value="C:cytosolic small ribosomal subunit"/>
    <property type="evidence" value="ECO:0007669"/>
    <property type="project" value="TreeGrafter"/>
</dbReference>
<evidence type="ECO:0000313" key="7">
    <source>
        <dbReference type="EMBL" id="OGF11228.1"/>
    </source>
</evidence>
<keyword evidence="2 5" id="KW-0689">Ribosomal protein</keyword>